<keyword evidence="6" id="KW-1185">Reference proteome</keyword>
<dbReference type="GO" id="GO:0015768">
    <property type="term" value="P:maltose transport"/>
    <property type="evidence" value="ECO:0007669"/>
    <property type="project" value="TreeGrafter"/>
</dbReference>
<dbReference type="PROSITE" id="PS51318">
    <property type="entry name" value="TAT"/>
    <property type="match status" value="1"/>
</dbReference>
<gene>
    <name evidence="5" type="ORF">NVS89_19150</name>
</gene>
<name>A0A9X2PJ54_9HYPH</name>
<dbReference type="PANTHER" id="PTHR30061">
    <property type="entry name" value="MALTOSE-BINDING PERIPLASMIC PROTEIN"/>
    <property type="match status" value="1"/>
</dbReference>
<comment type="similarity">
    <text evidence="1">Belongs to the bacterial solute-binding protein 1 family.</text>
</comment>
<dbReference type="SUPFAM" id="SSF53850">
    <property type="entry name" value="Periplasmic binding protein-like II"/>
    <property type="match status" value="1"/>
</dbReference>
<dbReference type="PANTHER" id="PTHR30061:SF50">
    <property type="entry name" value="MALTOSE_MALTODEXTRIN-BINDING PERIPLASMIC PROTEIN"/>
    <property type="match status" value="1"/>
</dbReference>
<evidence type="ECO:0000313" key="6">
    <source>
        <dbReference type="Proteomes" id="UP001151088"/>
    </source>
</evidence>
<keyword evidence="3" id="KW-0732">Signal</keyword>
<dbReference type="RefSeq" id="WP_258734361.1">
    <property type="nucleotide sequence ID" value="NZ_JANTHZ010000010.1"/>
</dbReference>
<dbReference type="GO" id="GO:1901982">
    <property type="term" value="F:maltose binding"/>
    <property type="evidence" value="ECO:0007669"/>
    <property type="project" value="TreeGrafter"/>
</dbReference>
<evidence type="ECO:0000256" key="1">
    <source>
        <dbReference type="ARBA" id="ARBA00008520"/>
    </source>
</evidence>
<dbReference type="Proteomes" id="UP001151088">
    <property type="component" value="Unassembled WGS sequence"/>
</dbReference>
<evidence type="ECO:0000256" key="3">
    <source>
        <dbReference type="ARBA" id="ARBA00022729"/>
    </source>
</evidence>
<organism evidence="5 6">
    <name type="scientific">Ancylobacter mangrovi</name>
    <dbReference type="NCBI Taxonomy" id="2972472"/>
    <lineage>
        <taxon>Bacteria</taxon>
        <taxon>Pseudomonadati</taxon>
        <taxon>Pseudomonadota</taxon>
        <taxon>Alphaproteobacteria</taxon>
        <taxon>Hyphomicrobiales</taxon>
        <taxon>Xanthobacteraceae</taxon>
        <taxon>Ancylobacter</taxon>
    </lineage>
</organism>
<protein>
    <submittedName>
        <fullName evidence="5">Extracellular solute-binding protein</fullName>
    </submittedName>
</protein>
<evidence type="ECO:0000256" key="4">
    <source>
        <dbReference type="ARBA" id="ARBA00022764"/>
    </source>
</evidence>
<dbReference type="GO" id="GO:0042956">
    <property type="term" value="P:maltodextrin transmembrane transport"/>
    <property type="evidence" value="ECO:0007669"/>
    <property type="project" value="TreeGrafter"/>
</dbReference>
<dbReference type="InterPro" id="IPR006311">
    <property type="entry name" value="TAT_signal"/>
</dbReference>
<dbReference type="Gene3D" id="3.40.190.10">
    <property type="entry name" value="Periplasmic binding protein-like II"/>
    <property type="match status" value="1"/>
</dbReference>
<keyword evidence="2" id="KW-0813">Transport</keyword>
<reference evidence="5" key="1">
    <citation type="submission" date="2022-08" db="EMBL/GenBank/DDBJ databases">
        <authorList>
            <person name="Li F."/>
        </authorList>
    </citation>
    <scope>NUCLEOTIDE SEQUENCE</scope>
    <source>
        <strain evidence="5">MQZ15Z-1</strain>
    </source>
</reference>
<proteinExistence type="inferred from homology"/>
<dbReference type="Pfam" id="PF01547">
    <property type="entry name" value="SBP_bac_1"/>
    <property type="match status" value="1"/>
</dbReference>
<dbReference type="AlphaFoldDB" id="A0A9X2PJ54"/>
<dbReference type="InterPro" id="IPR006059">
    <property type="entry name" value="SBP"/>
</dbReference>
<sequence length="435" mass="47642">MTKKMKGQGPHLDRRTFLGGAALGLGTLAAASAFPRPALAKKVKLVYWSPLDPKSNNARSKAEGAMVELFTKSHPEIAVEIQPVPWQVMGQQVIQGVMAGSGPDIAQLSTTNLPDQVGAGSAAPLNDVVGKNWSQAEKDDFILPWDNTVYDGQKMAYYWNSLLNNEFWYIRSEVDGEIPTTWDGLQSFLTPLAKKHGKPGFLTGLSQQGNAIEFTDWLIPAFWACGAEYVTETGEVGFLNENGMKPFQWILDMVKVHKLTPDNISALTRDNVLDAMKGRKALSTILTSNIVASARSALGDDLGLARQPGPNGACPAFAAGKFIMMTKSCHEQEAAGLFIESMISPQSQLINAQMAKELPSRKSVVADPWFKTPEAADLKFAMDYMAETPHFFKFPKRTDFLQTRLALAAQQMMTGTPIKEALERVATDWDQARNG</sequence>
<evidence type="ECO:0000256" key="2">
    <source>
        <dbReference type="ARBA" id="ARBA00022448"/>
    </source>
</evidence>
<comment type="caution">
    <text evidence="5">The sequence shown here is derived from an EMBL/GenBank/DDBJ whole genome shotgun (WGS) entry which is preliminary data.</text>
</comment>
<keyword evidence="4" id="KW-0574">Periplasm</keyword>
<dbReference type="GO" id="GO:0055052">
    <property type="term" value="C:ATP-binding cassette (ABC) transporter complex, substrate-binding subunit-containing"/>
    <property type="evidence" value="ECO:0007669"/>
    <property type="project" value="TreeGrafter"/>
</dbReference>
<dbReference type="EMBL" id="JANTHZ010000010">
    <property type="protein sequence ID" value="MCS0497208.1"/>
    <property type="molecule type" value="Genomic_DNA"/>
</dbReference>
<evidence type="ECO:0000313" key="5">
    <source>
        <dbReference type="EMBL" id="MCS0497208.1"/>
    </source>
</evidence>
<accession>A0A9X2PJ54</accession>